<feature type="coiled-coil region" evidence="2">
    <location>
        <begin position="6"/>
        <end position="100"/>
    </location>
</feature>
<dbReference type="Pfam" id="PF05065">
    <property type="entry name" value="Phage_capsid"/>
    <property type="match status" value="1"/>
</dbReference>
<reference evidence="5" key="1">
    <citation type="journal article" date="2021" name="PeerJ">
        <title>Extensive microbial diversity within the chicken gut microbiome revealed by metagenomics and culture.</title>
        <authorList>
            <person name="Gilroy R."/>
            <person name="Ravi A."/>
            <person name="Getino M."/>
            <person name="Pursley I."/>
            <person name="Horton D.L."/>
            <person name="Alikhan N.F."/>
            <person name="Baker D."/>
            <person name="Gharbi K."/>
            <person name="Hall N."/>
            <person name="Watson M."/>
            <person name="Adriaenssens E.M."/>
            <person name="Foster-Nyarko E."/>
            <person name="Jarju S."/>
            <person name="Secka A."/>
            <person name="Antonio M."/>
            <person name="Oren A."/>
            <person name="Chaudhuri R.R."/>
            <person name="La Ragione R."/>
            <person name="Hildebrand F."/>
            <person name="Pallen M.J."/>
        </authorList>
    </citation>
    <scope>NUCLEOTIDE SEQUENCE</scope>
    <source>
        <strain evidence="5">CHK194-22301</strain>
    </source>
</reference>
<feature type="domain" description="Phage capsid-like C-terminal" evidence="4">
    <location>
        <begin position="125"/>
        <end position="352"/>
    </location>
</feature>
<feature type="region of interest" description="Disordered" evidence="3">
    <location>
        <begin position="394"/>
        <end position="414"/>
    </location>
</feature>
<feature type="compositionally biased region" description="Basic and acidic residues" evidence="3">
    <location>
        <begin position="395"/>
        <end position="408"/>
    </location>
</feature>
<dbReference type="Gene3D" id="3.30.2400.10">
    <property type="entry name" value="Major capsid protein gp5"/>
    <property type="match status" value="1"/>
</dbReference>
<gene>
    <name evidence="5" type="ORF">K8V23_04815</name>
</gene>
<proteinExistence type="predicted"/>
<dbReference type="InterPro" id="IPR054612">
    <property type="entry name" value="Phage_capsid-like_C"/>
</dbReference>
<dbReference type="InterPro" id="IPR024455">
    <property type="entry name" value="Phage_capsid"/>
</dbReference>
<name>A0A921FHK6_9LACO</name>
<dbReference type="EMBL" id="DYXB01000077">
    <property type="protein sequence ID" value="HJF10098.1"/>
    <property type="molecule type" value="Genomic_DNA"/>
</dbReference>
<dbReference type="Proteomes" id="UP000784793">
    <property type="component" value="Unassembled WGS sequence"/>
</dbReference>
<accession>A0A921FHK6</accession>
<evidence type="ECO:0000259" key="4">
    <source>
        <dbReference type="Pfam" id="PF05065"/>
    </source>
</evidence>
<comment type="subcellular location">
    <subcellularLocation>
        <location evidence="1">Virion</location>
    </subcellularLocation>
</comment>
<comment type="caution">
    <text evidence="5">The sequence shown here is derived from an EMBL/GenBank/DDBJ whole genome shotgun (WGS) entry which is preliminary data.</text>
</comment>
<sequence>MGTLSKDQIQTAYMQASARYADLNNKATVGLVDHNLTKDDYNKIIQDRDQAKMERDGLLDQLKNWDTNHPGAGKPTESKATNLKNTHKTKEEVAAEARKQINDFVHAGRFLNAGDTSTTGVTRPTVSPTIPEQIIYNPSAEVNSVVDLSTLITKTPVVTGSGTYPVLKRADDAFKTVDELKENPEMALPEFTNVNWKVDTYRGAIPISQEAIDDSAVDVSGIVTQQIGERKVNTTNAAISDKLKQFSAATANKDNLVDAFKWLINVGLDPAYHPTIIVTQSLYNALDTLKDAQGRYIFHQDMTSKSGDTLLGLPVKRVGDTLLGQAGDAKAFIGDLGRGLFFADRKNINMMWQWDNIFGWYLAGALRFGISMADANAGYFLSADIPTQDIIKPTVEVKKNPDEDKKQETPPTGN</sequence>
<dbReference type="NCBIfam" id="TIGR01554">
    <property type="entry name" value="major_cap_HK97"/>
    <property type="match status" value="1"/>
</dbReference>
<evidence type="ECO:0000256" key="2">
    <source>
        <dbReference type="SAM" id="Coils"/>
    </source>
</evidence>
<evidence type="ECO:0000313" key="6">
    <source>
        <dbReference type="Proteomes" id="UP000784793"/>
    </source>
</evidence>
<evidence type="ECO:0000256" key="1">
    <source>
        <dbReference type="ARBA" id="ARBA00004328"/>
    </source>
</evidence>
<evidence type="ECO:0000256" key="3">
    <source>
        <dbReference type="SAM" id="MobiDB-lite"/>
    </source>
</evidence>
<organism evidence="5 6">
    <name type="scientific">Lactobacillus crispatus</name>
    <dbReference type="NCBI Taxonomy" id="47770"/>
    <lineage>
        <taxon>Bacteria</taxon>
        <taxon>Bacillati</taxon>
        <taxon>Bacillota</taxon>
        <taxon>Bacilli</taxon>
        <taxon>Lactobacillales</taxon>
        <taxon>Lactobacillaceae</taxon>
        <taxon>Lactobacillus</taxon>
    </lineage>
</organism>
<protein>
    <submittedName>
        <fullName evidence="5">Phage major capsid protein</fullName>
    </submittedName>
</protein>
<keyword evidence="2" id="KW-0175">Coiled coil</keyword>
<dbReference type="AlphaFoldDB" id="A0A921FHK6"/>
<evidence type="ECO:0000313" key="5">
    <source>
        <dbReference type="EMBL" id="HJF10098.1"/>
    </source>
</evidence>
<dbReference type="Gene3D" id="3.30.2320.10">
    <property type="entry name" value="hypothetical protein PF0899 domain"/>
    <property type="match status" value="1"/>
</dbReference>
<reference evidence="5" key="2">
    <citation type="submission" date="2021-09" db="EMBL/GenBank/DDBJ databases">
        <authorList>
            <person name="Gilroy R."/>
        </authorList>
    </citation>
    <scope>NUCLEOTIDE SEQUENCE</scope>
    <source>
        <strain evidence="5">CHK194-22301</strain>
    </source>
</reference>
<dbReference type="SUPFAM" id="SSF56563">
    <property type="entry name" value="Major capsid protein gp5"/>
    <property type="match status" value="1"/>
</dbReference>